<name>A0A1F5TPY6_9BACT</name>
<evidence type="ECO:0000313" key="11">
    <source>
        <dbReference type="Proteomes" id="UP000177579"/>
    </source>
</evidence>
<evidence type="ECO:0000259" key="9">
    <source>
        <dbReference type="Pfam" id="PF12704"/>
    </source>
</evidence>
<dbReference type="AlphaFoldDB" id="A0A1F5TPY6"/>
<comment type="caution">
    <text evidence="10">The sequence shown here is derived from an EMBL/GenBank/DDBJ whole genome shotgun (WGS) entry which is preliminary data.</text>
</comment>
<dbReference type="Proteomes" id="UP000177579">
    <property type="component" value="Unassembled WGS sequence"/>
</dbReference>
<evidence type="ECO:0000256" key="4">
    <source>
        <dbReference type="ARBA" id="ARBA00022989"/>
    </source>
</evidence>
<reference evidence="10 11" key="1">
    <citation type="journal article" date="2016" name="Nat. Commun.">
        <title>Thousands of microbial genomes shed light on interconnected biogeochemical processes in an aquifer system.</title>
        <authorList>
            <person name="Anantharaman K."/>
            <person name="Brown C.T."/>
            <person name="Hug L.A."/>
            <person name="Sharon I."/>
            <person name="Castelle C.J."/>
            <person name="Probst A.J."/>
            <person name="Thomas B.C."/>
            <person name="Singh A."/>
            <person name="Wilkins M.J."/>
            <person name="Karaoz U."/>
            <person name="Brodie E.L."/>
            <person name="Williams K.H."/>
            <person name="Hubbard S.S."/>
            <person name="Banfield J.F."/>
        </authorList>
    </citation>
    <scope>NUCLEOTIDE SEQUENCE [LARGE SCALE GENOMIC DNA]</scope>
</reference>
<keyword evidence="3 7" id="KW-0812">Transmembrane</keyword>
<evidence type="ECO:0000256" key="6">
    <source>
        <dbReference type="ARBA" id="ARBA00038076"/>
    </source>
</evidence>
<dbReference type="EMBL" id="MFGO01000018">
    <property type="protein sequence ID" value="OGF40907.1"/>
    <property type="molecule type" value="Genomic_DNA"/>
</dbReference>
<gene>
    <name evidence="10" type="ORF">A2531_04035</name>
</gene>
<accession>A0A1F5TPY6</accession>
<keyword evidence="5 7" id="KW-0472">Membrane</keyword>
<evidence type="ECO:0000256" key="2">
    <source>
        <dbReference type="ARBA" id="ARBA00022475"/>
    </source>
</evidence>
<evidence type="ECO:0000256" key="5">
    <source>
        <dbReference type="ARBA" id="ARBA00023136"/>
    </source>
</evidence>
<dbReference type="InterPro" id="IPR025857">
    <property type="entry name" value="MacB_PCD"/>
</dbReference>
<keyword evidence="4 7" id="KW-1133">Transmembrane helix</keyword>
<evidence type="ECO:0000259" key="8">
    <source>
        <dbReference type="Pfam" id="PF02687"/>
    </source>
</evidence>
<keyword evidence="2" id="KW-1003">Cell membrane</keyword>
<comment type="similarity">
    <text evidence="6">Belongs to the ABC-4 integral membrane protein family.</text>
</comment>
<evidence type="ECO:0008006" key="12">
    <source>
        <dbReference type="Google" id="ProtNLM"/>
    </source>
</evidence>
<evidence type="ECO:0000256" key="1">
    <source>
        <dbReference type="ARBA" id="ARBA00004651"/>
    </source>
</evidence>
<dbReference type="PANTHER" id="PTHR30572">
    <property type="entry name" value="MEMBRANE COMPONENT OF TRANSPORTER-RELATED"/>
    <property type="match status" value="1"/>
</dbReference>
<feature type="domain" description="MacB-like periplasmic core" evidence="9">
    <location>
        <begin position="21"/>
        <end position="251"/>
    </location>
</feature>
<feature type="transmembrane region" description="Helical" evidence="7">
    <location>
        <begin position="21"/>
        <end position="42"/>
    </location>
</feature>
<feature type="domain" description="ABC3 transporter permease C-terminal" evidence="8">
    <location>
        <begin position="298"/>
        <end position="416"/>
    </location>
</feature>
<feature type="transmembrane region" description="Helical" evidence="7">
    <location>
        <begin position="288"/>
        <end position="319"/>
    </location>
</feature>
<sequence>MKTLILIKNSLISMKASKVRTALTILGIVIGIASVIIVYSAGEGIKKLLVNQIETFGTDVIQTEIKVPTNKKISNTSAAGSTDLVQGIQITTLTIEDMMEVRKLPNIKNNYAGIMGQEQVSSGSELKKAFIFGTSASYIDIDKSEIENGRFFTEEEDKSLARVVVLGSKMKEKLFGDSDPIGKMVKIRKSKFRVIGVMKERGAVMGMDFDDYVYVPVRTLQKRVMGIDYLSYFLSQVEDMSKVEETASEMRMLLRENHDIKVEKQDDYNKDDFRVVTMIEMMSMMDTIMGALTLLLLAIVAISLVVGGVGILNIMYVVVTERTGEIGLRKAVGATYNNIMTQFLIESVLITTMGGIVGILFGVGASYFISIGANYFGLDWSFIVPIKAYFVSLGFAFVFGIGFGVYPARKAAKLDPIEALRNE</sequence>
<feature type="transmembrane region" description="Helical" evidence="7">
    <location>
        <begin position="348"/>
        <end position="369"/>
    </location>
</feature>
<protein>
    <recommendedName>
        <fullName evidence="12">Multidrug ABC transporter substrate-binding protein</fullName>
    </recommendedName>
</protein>
<evidence type="ECO:0000313" key="10">
    <source>
        <dbReference type="EMBL" id="OGF40907.1"/>
    </source>
</evidence>
<comment type="subcellular location">
    <subcellularLocation>
        <location evidence="1">Cell membrane</location>
        <topology evidence="1">Multi-pass membrane protein</topology>
    </subcellularLocation>
</comment>
<feature type="transmembrane region" description="Helical" evidence="7">
    <location>
        <begin position="389"/>
        <end position="408"/>
    </location>
</feature>
<organism evidence="10 11">
    <name type="scientific">Candidatus Falkowbacteria bacterium RIFOXYD2_FULL_34_120</name>
    <dbReference type="NCBI Taxonomy" id="1798007"/>
    <lineage>
        <taxon>Bacteria</taxon>
        <taxon>Candidatus Falkowiibacteriota</taxon>
    </lineage>
</organism>
<evidence type="ECO:0000256" key="7">
    <source>
        <dbReference type="SAM" id="Phobius"/>
    </source>
</evidence>
<proteinExistence type="inferred from homology"/>
<dbReference type="Pfam" id="PF02687">
    <property type="entry name" value="FtsX"/>
    <property type="match status" value="1"/>
</dbReference>
<evidence type="ECO:0000256" key="3">
    <source>
        <dbReference type="ARBA" id="ARBA00022692"/>
    </source>
</evidence>
<dbReference type="GO" id="GO:0005886">
    <property type="term" value="C:plasma membrane"/>
    <property type="evidence" value="ECO:0007669"/>
    <property type="project" value="UniProtKB-SubCell"/>
</dbReference>
<dbReference type="InterPro" id="IPR050250">
    <property type="entry name" value="Macrolide_Exporter_MacB"/>
</dbReference>
<dbReference type="PANTHER" id="PTHR30572:SF4">
    <property type="entry name" value="ABC TRANSPORTER PERMEASE YTRF"/>
    <property type="match status" value="1"/>
</dbReference>
<dbReference type="Pfam" id="PF12704">
    <property type="entry name" value="MacB_PCD"/>
    <property type="match status" value="1"/>
</dbReference>
<dbReference type="InterPro" id="IPR003838">
    <property type="entry name" value="ABC3_permease_C"/>
</dbReference>
<dbReference type="GO" id="GO:0022857">
    <property type="term" value="F:transmembrane transporter activity"/>
    <property type="evidence" value="ECO:0007669"/>
    <property type="project" value="TreeGrafter"/>
</dbReference>